<dbReference type="InterPro" id="IPR025751">
    <property type="entry name" value="RsbRD_N_dom"/>
</dbReference>
<dbReference type="EMBL" id="QQAZ01000001">
    <property type="protein sequence ID" value="RDI55170.1"/>
    <property type="molecule type" value="Genomic_DNA"/>
</dbReference>
<evidence type="ECO:0000256" key="1">
    <source>
        <dbReference type="SAM" id="MobiDB-lite"/>
    </source>
</evidence>
<organism evidence="4 5">
    <name type="scientific">Nocardia mexicana</name>
    <dbReference type="NCBI Taxonomy" id="279262"/>
    <lineage>
        <taxon>Bacteria</taxon>
        <taxon>Bacillati</taxon>
        <taxon>Actinomycetota</taxon>
        <taxon>Actinomycetes</taxon>
        <taxon>Mycobacteriales</taxon>
        <taxon>Nocardiaceae</taxon>
        <taxon>Nocardia</taxon>
    </lineage>
</organism>
<evidence type="ECO:0000313" key="5">
    <source>
        <dbReference type="Proteomes" id="UP000255355"/>
    </source>
</evidence>
<comment type="caution">
    <text evidence="4">The sequence shown here is derived from an EMBL/GenBank/DDBJ whole genome shotgun (WGS) entry which is preliminary data.</text>
</comment>
<dbReference type="InterPro" id="IPR051448">
    <property type="entry name" value="CdaR-like_regulators"/>
</dbReference>
<dbReference type="PANTHER" id="PTHR33744">
    <property type="entry name" value="CARBOHYDRATE DIACID REGULATOR"/>
    <property type="match status" value="1"/>
</dbReference>
<reference evidence="4 5" key="1">
    <citation type="submission" date="2018-07" db="EMBL/GenBank/DDBJ databases">
        <title>Genomic Encyclopedia of Type Strains, Phase IV (KMG-IV): sequencing the most valuable type-strain genomes for metagenomic binning, comparative biology and taxonomic classification.</title>
        <authorList>
            <person name="Goeker M."/>
        </authorList>
    </citation>
    <scope>NUCLEOTIDE SEQUENCE [LARGE SCALE GENOMIC DNA]</scope>
    <source>
        <strain evidence="4 5">DSM 44952</strain>
    </source>
</reference>
<feature type="domain" description="PucR C-terminal helix-turn-helix" evidence="2">
    <location>
        <begin position="336"/>
        <end position="393"/>
    </location>
</feature>
<sequence length="430" mass="46270">MQSGSNPSDRRLTSSLSDVRAVSRKMVGVFTENIAPCRTLPGELLHGDVTSVTRMCLELALTVVDGGDVPAKITWLEDAAAQWAREGIPLDTIHSAVHEGFRLGTDLVHARATAADFATVKGHVRQLLDVLDVITKTMSRAYVRELRAVVAEHHTAAHTLTSALLSGHTATSSMIRECGIDVVDAYHVLAVALPPHPEEQLPGVDAKVVARRKLRRVQSALATGHRGQTLALLSVTGGTVLIPAALPDGDLDDLVTTLSRAGQIPVTAATVTTDRADIPAAAHHAHDLLDTVQRLHRRPGLYRLGDLALEYQLTRPGPGLDSLVGMLNPLDGHPELLQTLETHLGNGLDRQTTARQLHLHANTVDYRLKRVTKLTGYDPSRVSDQGLLRAALIARAHNGDTAADPSESPTRSTAHEIPPRRPTRPNHTAV</sequence>
<dbReference type="Pfam" id="PF14361">
    <property type="entry name" value="RsbRD_N"/>
    <property type="match status" value="1"/>
</dbReference>
<evidence type="ECO:0000313" key="4">
    <source>
        <dbReference type="EMBL" id="RDI55170.1"/>
    </source>
</evidence>
<dbReference type="InterPro" id="IPR025736">
    <property type="entry name" value="PucR_C-HTH_dom"/>
</dbReference>
<dbReference type="AlphaFoldDB" id="A0A370HEP2"/>
<name>A0A370HEP2_9NOCA</name>
<feature type="domain" description="RsbT co-antagonist protein RsbRD N-terminal" evidence="3">
    <location>
        <begin position="22"/>
        <end position="155"/>
    </location>
</feature>
<keyword evidence="5" id="KW-1185">Reference proteome</keyword>
<dbReference type="InterPro" id="IPR042070">
    <property type="entry name" value="PucR_C-HTH_sf"/>
</dbReference>
<accession>A0A370HEP2</accession>
<proteinExistence type="predicted"/>
<evidence type="ECO:0000259" key="3">
    <source>
        <dbReference type="Pfam" id="PF14361"/>
    </source>
</evidence>
<gene>
    <name evidence="4" type="ORF">DFR68_1012</name>
</gene>
<feature type="region of interest" description="Disordered" evidence="1">
    <location>
        <begin position="399"/>
        <end position="430"/>
    </location>
</feature>
<dbReference type="STRING" id="1210089.GCA_001613165_02018"/>
<dbReference type="Proteomes" id="UP000255355">
    <property type="component" value="Unassembled WGS sequence"/>
</dbReference>
<evidence type="ECO:0000259" key="2">
    <source>
        <dbReference type="Pfam" id="PF13556"/>
    </source>
</evidence>
<dbReference type="Pfam" id="PF13556">
    <property type="entry name" value="HTH_30"/>
    <property type="match status" value="1"/>
</dbReference>
<dbReference type="Gene3D" id="1.10.10.2840">
    <property type="entry name" value="PucR C-terminal helix-turn-helix domain"/>
    <property type="match status" value="1"/>
</dbReference>
<dbReference type="PANTHER" id="PTHR33744:SF7">
    <property type="entry name" value="PUCR FAMILY TRANSCRIPTIONAL REGULATOR"/>
    <property type="match status" value="1"/>
</dbReference>
<protein>
    <submittedName>
        <fullName evidence="4">PucR-like helix-turn-helix protein</fullName>
    </submittedName>
</protein>